<feature type="compositionally biased region" description="Pro residues" evidence="1">
    <location>
        <begin position="15"/>
        <end position="28"/>
    </location>
</feature>
<gene>
    <name evidence="2" type="primary">LOC107763472</name>
</gene>
<dbReference type="OrthoDB" id="1328475at2759"/>
<reference evidence="2" key="1">
    <citation type="submission" date="2025-08" db="UniProtKB">
        <authorList>
            <consortium name="RefSeq"/>
        </authorList>
    </citation>
    <scope>IDENTIFICATION</scope>
</reference>
<evidence type="ECO:0000256" key="1">
    <source>
        <dbReference type="SAM" id="MobiDB-lite"/>
    </source>
</evidence>
<evidence type="ECO:0000313" key="2">
    <source>
        <dbReference type="RefSeq" id="XP_016437441.1"/>
    </source>
</evidence>
<feature type="region of interest" description="Disordered" evidence="1">
    <location>
        <begin position="1"/>
        <end position="76"/>
    </location>
</feature>
<name>A0A1S3XBZ6_TOBAC</name>
<dbReference type="RefSeq" id="XP_016437441.1">
    <property type="nucleotide sequence ID" value="XM_016581955.1"/>
</dbReference>
<dbReference type="KEGG" id="nta:107763472"/>
<proteinExistence type="predicted"/>
<feature type="compositionally biased region" description="Pro residues" evidence="1">
    <location>
        <begin position="48"/>
        <end position="71"/>
    </location>
</feature>
<protein>
    <submittedName>
        <fullName evidence="2">Pollen-specific leucine-rich repeat extensin-like protein 4</fullName>
    </submittedName>
</protein>
<sequence>MAKVQKGPEPVVTLTPPPGHKPEYPSPDPSTSFPSHHYYQGRDAYVPQAPPPNQNAPPPNVPVFVAPPPAPLHKSSSEPLFQAHATQYYPPELTFKAPKPHTYNLQFEVPAEIEKRANSPEQDEVMRKFKSLE</sequence>
<accession>A0A1S3XBZ6</accession>
<dbReference type="PaxDb" id="4097-A0A1S3XBZ6"/>
<dbReference type="AlphaFoldDB" id="A0A1S3XBZ6"/>
<organism evidence="2">
    <name type="scientific">Nicotiana tabacum</name>
    <name type="common">Common tobacco</name>
    <dbReference type="NCBI Taxonomy" id="4097"/>
    <lineage>
        <taxon>Eukaryota</taxon>
        <taxon>Viridiplantae</taxon>
        <taxon>Streptophyta</taxon>
        <taxon>Embryophyta</taxon>
        <taxon>Tracheophyta</taxon>
        <taxon>Spermatophyta</taxon>
        <taxon>Magnoliopsida</taxon>
        <taxon>eudicotyledons</taxon>
        <taxon>Gunneridae</taxon>
        <taxon>Pentapetalae</taxon>
        <taxon>asterids</taxon>
        <taxon>lamiids</taxon>
        <taxon>Solanales</taxon>
        <taxon>Solanaceae</taxon>
        <taxon>Nicotianoideae</taxon>
        <taxon>Nicotianeae</taxon>
        <taxon>Nicotiana</taxon>
    </lineage>
</organism>